<comment type="caution">
    <text evidence="2">The sequence shown here is derived from an EMBL/GenBank/DDBJ whole genome shotgun (WGS) entry which is preliminary data.</text>
</comment>
<evidence type="ECO:0000256" key="1">
    <source>
        <dbReference type="SAM" id="SignalP"/>
    </source>
</evidence>
<name>A0AA36I5V6_9DINO</name>
<reference evidence="2" key="1">
    <citation type="submission" date="2023-08" db="EMBL/GenBank/DDBJ databases">
        <authorList>
            <person name="Chen Y."/>
            <person name="Shah S."/>
            <person name="Dougan E. K."/>
            <person name="Thang M."/>
            <person name="Chan C."/>
        </authorList>
    </citation>
    <scope>NUCLEOTIDE SEQUENCE</scope>
</reference>
<dbReference type="EMBL" id="CAUJNA010000695">
    <property type="protein sequence ID" value="CAJ1380239.1"/>
    <property type="molecule type" value="Genomic_DNA"/>
</dbReference>
<sequence length="190" mass="20574">MVKVCSAIACFTLALVRNLRAEHPASNCDADAGSLLQRAKQERLFGGRRLSLAERLDDCSVLPWDCQEGTDTSLAALQMINLNGNDQCDHSEIKRLDLVTGTYTTVCKFTQGYCFNACGINPADSKIYCASWGPALNTLGRSDPRALVRVECPTPTADGPGVGKVCVLGETWPDDLLSFFCLLVLQPASR</sequence>
<keyword evidence="1" id="KW-0732">Signal</keyword>
<organism evidence="2 3">
    <name type="scientific">Effrenium voratum</name>
    <dbReference type="NCBI Taxonomy" id="2562239"/>
    <lineage>
        <taxon>Eukaryota</taxon>
        <taxon>Sar</taxon>
        <taxon>Alveolata</taxon>
        <taxon>Dinophyceae</taxon>
        <taxon>Suessiales</taxon>
        <taxon>Symbiodiniaceae</taxon>
        <taxon>Effrenium</taxon>
    </lineage>
</organism>
<feature type="chain" id="PRO_5041324096" evidence="1">
    <location>
        <begin position="22"/>
        <end position="190"/>
    </location>
</feature>
<dbReference type="Proteomes" id="UP001178507">
    <property type="component" value="Unassembled WGS sequence"/>
</dbReference>
<keyword evidence="3" id="KW-1185">Reference proteome</keyword>
<protein>
    <submittedName>
        <fullName evidence="2">Uncharacterized protein</fullName>
    </submittedName>
</protein>
<accession>A0AA36I5V6</accession>
<evidence type="ECO:0000313" key="2">
    <source>
        <dbReference type="EMBL" id="CAJ1380239.1"/>
    </source>
</evidence>
<dbReference type="AlphaFoldDB" id="A0AA36I5V6"/>
<feature type="signal peptide" evidence="1">
    <location>
        <begin position="1"/>
        <end position="21"/>
    </location>
</feature>
<gene>
    <name evidence="2" type="ORF">EVOR1521_LOCUS8236</name>
</gene>
<evidence type="ECO:0000313" key="3">
    <source>
        <dbReference type="Proteomes" id="UP001178507"/>
    </source>
</evidence>
<proteinExistence type="predicted"/>